<feature type="active site" description="Proton donor" evidence="9">
    <location>
        <position position="264"/>
    </location>
</feature>
<evidence type="ECO:0000256" key="7">
    <source>
        <dbReference type="ARBA" id="ARBA00047989"/>
    </source>
</evidence>
<comment type="catalytic activity">
    <reaction evidence="8">
        <text>2'-deoxyadenosine + H2O + H(+) = 2'-deoxyinosine + NH4(+)</text>
        <dbReference type="Rhea" id="RHEA:28190"/>
        <dbReference type="ChEBI" id="CHEBI:15377"/>
        <dbReference type="ChEBI" id="CHEBI:15378"/>
        <dbReference type="ChEBI" id="CHEBI:17256"/>
        <dbReference type="ChEBI" id="CHEBI:28938"/>
        <dbReference type="ChEBI" id="CHEBI:28997"/>
        <dbReference type="EC" id="3.5.4.4"/>
    </reaction>
    <physiologicalReaction direction="left-to-right" evidence="8">
        <dbReference type="Rhea" id="RHEA:28191"/>
    </physiologicalReaction>
</comment>
<dbReference type="EC" id="3.5.4.4" evidence="1 9"/>
<reference evidence="12 13" key="1">
    <citation type="submission" date="2021-08" db="EMBL/GenBank/DDBJ databases">
        <title>Streptomyces sp. PTM05 isolated from lichen.</title>
        <authorList>
            <person name="Somphong A."/>
            <person name="Phongsopitanun W."/>
            <person name="Tanasupawat S."/>
        </authorList>
    </citation>
    <scope>NUCLEOTIDE SEQUENCE [LARGE SCALE GENOMIC DNA]</scope>
    <source>
        <strain evidence="12 13">Ptm05</strain>
    </source>
</reference>
<keyword evidence="13" id="KW-1185">Reference proteome</keyword>
<sequence>MQSENRHAGETGTPHTAAETAPRAGAGAAVRAADAARPGTALVTPATATAERIVRAPKVLLHDHLDGGLRPSTVIELADAVGYRDLPETEPGKLAEWFREAADSPAKAQGDDGGKGLERYLETFAHTCAVMQTRDALFRVAAECAEDLAADGVVYAEIRYAPEQHLEAGLSLEEVVEAVNEGFREGERRALAAGNRIRVGALLTAMRHAARSLEIAELANRYRDLGVVGFDIAGAEAGFPPTRHLDAFEYLKRENNHFTIHAGEAFGLPSIWQALQWCGADRLGHGVRLIDDIHVAEDGTVKLGRLASYVRDKRVPLELCPTSNLQTGAAPSYERHPIGLLRALHFRVTVNTDNRLMSATTMSREFGHLVDAFGYTLDDLEWITVNSMKSAFIPFDERLAMINDVIKPGYAELKAEWLFQHAAGSSGVASGSATPGA</sequence>
<dbReference type="Gene3D" id="3.20.20.140">
    <property type="entry name" value="Metal-dependent hydrolases"/>
    <property type="match status" value="1"/>
</dbReference>
<feature type="binding site" evidence="9">
    <location>
        <position position="64"/>
    </location>
    <ligand>
        <name>substrate</name>
    </ligand>
</feature>
<dbReference type="EMBL" id="JAINVZ010000002">
    <property type="protein sequence ID" value="MBY8883954.1"/>
    <property type="molecule type" value="Genomic_DNA"/>
</dbReference>
<keyword evidence="2 9" id="KW-0479">Metal-binding</keyword>
<proteinExistence type="inferred from homology"/>
<dbReference type="InterPro" id="IPR028893">
    <property type="entry name" value="A_deaminase"/>
</dbReference>
<feature type="binding site" evidence="9">
    <location>
        <position position="261"/>
    </location>
    <ligand>
        <name>Zn(2+)</name>
        <dbReference type="ChEBI" id="CHEBI:29105"/>
        <note>catalytic</note>
    </ligand>
</feature>
<evidence type="ECO:0000313" key="13">
    <source>
        <dbReference type="Proteomes" id="UP001198565"/>
    </source>
</evidence>
<comment type="catalytic activity">
    <reaction evidence="7">
        <text>adenosine + H2O + H(+) = inosine + NH4(+)</text>
        <dbReference type="Rhea" id="RHEA:24408"/>
        <dbReference type="ChEBI" id="CHEBI:15377"/>
        <dbReference type="ChEBI" id="CHEBI:15378"/>
        <dbReference type="ChEBI" id="CHEBI:16335"/>
        <dbReference type="ChEBI" id="CHEBI:17596"/>
        <dbReference type="ChEBI" id="CHEBI:28938"/>
        <dbReference type="EC" id="3.5.4.4"/>
    </reaction>
    <physiologicalReaction direction="left-to-right" evidence="7">
        <dbReference type="Rhea" id="RHEA:24409"/>
    </physiologicalReaction>
</comment>
<feature type="binding site" evidence="9">
    <location>
        <position position="62"/>
    </location>
    <ligand>
        <name>Zn(2+)</name>
        <dbReference type="ChEBI" id="CHEBI:29105"/>
        <note>catalytic</note>
    </ligand>
</feature>
<dbReference type="InterPro" id="IPR032466">
    <property type="entry name" value="Metal_Hydrolase"/>
</dbReference>
<dbReference type="NCBIfam" id="TIGR01430">
    <property type="entry name" value="aden_deam"/>
    <property type="match status" value="1"/>
</dbReference>
<dbReference type="InterPro" id="IPR001365">
    <property type="entry name" value="A_deaminase_dom"/>
</dbReference>
<evidence type="ECO:0000256" key="4">
    <source>
        <dbReference type="ARBA" id="ARBA00022833"/>
    </source>
</evidence>
<accession>A0ABS7QMP3</accession>
<gene>
    <name evidence="9" type="primary">add</name>
    <name evidence="12" type="ORF">K7472_03740</name>
</gene>
<dbReference type="Proteomes" id="UP001198565">
    <property type="component" value="Unassembled WGS sequence"/>
</dbReference>
<evidence type="ECO:0000313" key="12">
    <source>
        <dbReference type="EMBL" id="MBY8883954.1"/>
    </source>
</evidence>
<feature type="domain" description="Adenosine deaminase" evidence="11">
    <location>
        <begin position="57"/>
        <end position="407"/>
    </location>
</feature>
<feature type="binding site" evidence="9">
    <location>
        <position position="353"/>
    </location>
    <ligand>
        <name>Zn(2+)</name>
        <dbReference type="ChEBI" id="CHEBI:29105"/>
        <note>catalytic</note>
    </ligand>
</feature>
<feature type="compositionally biased region" description="Low complexity" evidence="10">
    <location>
        <begin position="16"/>
        <end position="38"/>
    </location>
</feature>
<evidence type="ECO:0000259" key="11">
    <source>
        <dbReference type="Pfam" id="PF00962"/>
    </source>
</evidence>
<feature type="binding site" evidence="9">
    <location>
        <position position="64"/>
    </location>
    <ligand>
        <name>Zn(2+)</name>
        <dbReference type="ChEBI" id="CHEBI:29105"/>
        <note>catalytic</note>
    </ligand>
</feature>
<dbReference type="HAMAP" id="MF_00540">
    <property type="entry name" value="A_deaminase"/>
    <property type="match status" value="1"/>
</dbReference>
<dbReference type="SUPFAM" id="SSF51556">
    <property type="entry name" value="Metallo-dependent hydrolases"/>
    <property type="match status" value="1"/>
</dbReference>
<evidence type="ECO:0000256" key="3">
    <source>
        <dbReference type="ARBA" id="ARBA00022801"/>
    </source>
</evidence>
<name>A0ABS7QMP3_9ACTN</name>
<dbReference type="Pfam" id="PF00962">
    <property type="entry name" value="A_deaminase"/>
    <property type="match status" value="1"/>
</dbReference>
<dbReference type="RefSeq" id="WP_222973817.1">
    <property type="nucleotide sequence ID" value="NZ_JAINVZ010000002.1"/>
</dbReference>
<dbReference type="PANTHER" id="PTHR11409:SF43">
    <property type="entry name" value="ADENOSINE DEAMINASE"/>
    <property type="match status" value="1"/>
</dbReference>
<dbReference type="PANTHER" id="PTHR11409">
    <property type="entry name" value="ADENOSINE DEAMINASE"/>
    <property type="match status" value="1"/>
</dbReference>
<dbReference type="InterPro" id="IPR006330">
    <property type="entry name" value="Ado/ade_deaminase"/>
</dbReference>
<feature type="site" description="Important for catalytic activity" evidence="9">
    <location>
        <position position="285"/>
    </location>
</feature>
<dbReference type="NCBIfam" id="NF006847">
    <property type="entry name" value="PRK09358.1-2"/>
    <property type="match status" value="1"/>
</dbReference>
<comment type="cofactor">
    <cofactor evidence="9">
        <name>Zn(2+)</name>
        <dbReference type="ChEBI" id="CHEBI:29105"/>
    </cofactor>
    <text evidence="9">Binds 1 zinc ion per subunit.</text>
</comment>
<protein>
    <recommendedName>
        <fullName evidence="1 9">Adenosine deaminase</fullName>
        <ecNumber evidence="1 9">3.5.4.4</ecNumber>
    </recommendedName>
    <alternativeName>
        <fullName evidence="6 9">Adenosine aminohydrolase</fullName>
    </alternativeName>
</protein>
<comment type="similarity">
    <text evidence="9">Belongs to the metallo-dependent hydrolases superfamily. Adenosine and AMP deaminases family. Adenosine deaminase subfamily.</text>
</comment>
<comment type="caution">
    <text evidence="12">The sequence shown here is derived from an EMBL/GenBank/DDBJ whole genome shotgun (WGS) entry which is preliminary data.</text>
</comment>
<keyword evidence="4 9" id="KW-0862">Zinc</keyword>
<evidence type="ECO:0000256" key="2">
    <source>
        <dbReference type="ARBA" id="ARBA00022723"/>
    </source>
</evidence>
<feature type="binding site" evidence="9">
    <location>
        <position position="66"/>
    </location>
    <ligand>
        <name>substrate</name>
    </ligand>
</feature>
<comment type="function">
    <text evidence="9">Catalyzes the hydrolytic deamination of adenosine and 2-deoxyadenosine.</text>
</comment>
<evidence type="ECO:0000256" key="1">
    <source>
        <dbReference type="ARBA" id="ARBA00012784"/>
    </source>
</evidence>
<feature type="region of interest" description="Disordered" evidence="10">
    <location>
        <begin position="1"/>
        <end position="38"/>
    </location>
</feature>
<evidence type="ECO:0000256" key="9">
    <source>
        <dbReference type="HAMAP-Rule" id="MF_00540"/>
    </source>
</evidence>
<dbReference type="GO" id="GO:0016787">
    <property type="term" value="F:hydrolase activity"/>
    <property type="evidence" value="ECO:0007669"/>
    <property type="project" value="UniProtKB-KW"/>
</dbReference>
<evidence type="ECO:0000256" key="8">
    <source>
        <dbReference type="ARBA" id="ARBA00049213"/>
    </source>
</evidence>
<keyword evidence="3 9" id="KW-0378">Hydrolase</keyword>
<organism evidence="12 13">
    <name type="scientific">Streptantibioticus parmotrematis</name>
    <dbReference type="NCBI Taxonomy" id="2873249"/>
    <lineage>
        <taxon>Bacteria</taxon>
        <taxon>Bacillati</taxon>
        <taxon>Actinomycetota</taxon>
        <taxon>Actinomycetes</taxon>
        <taxon>Kitasatosporales</taxon>
        <taxon>Streptomycetaceae</taxon>
        <taxon>Streptantibioticus</taxon>
    </lineage>
</organism>
<feature type="binding site" evidence="9">
    <location>
        <position position="234"/>
    </location>
    <ligand>
        <name>substrate</name>
    </ligand>
</feature>
<comment type="caution">
    <text evidence="9">Lacks conserved residue(s) required for the propagation of feature annotation.</text>
</comment>
<evidence type="ECO:0000256" key="6">
    <source>
        <dbReference type="ARBA" id="ARBA00031852"/>
    </source>
</evidence>
<keyword evidence="5 9" id="KW-0546">Nucleotide metabolism</keyword>
<evidence type="ECO:0000256" key="10">
    <source>
        <dbReference type="SAM" id="MobiDB-lite"/>
    </source>
</evidence>
<evidence type="ECO:0000256" key="5">
    <source>
        <dbReference type="ARBA" id="ARBA00023080"/>
    </source>
</evidence>